<evidence type="ECO:0000256" key="5">
    <source>
        <dbReference type="SAM" id="MobiDB-lite"/>
    </source>
</evidence>
<feature type="compositionally biased region" description="Basic and acidic residues" evidence="5">
    <location>
        <begin position="2597"/>
        <end position="2611"/>
    </location>
</feature>
<evidence type="ECO:0000256" key="2">
    <source>
        <dbReference type="ARBA" id="ARBA00022553"/>
    </source>
</evidence>
<feature type="domain" description="PDZ" evidence="6">
    <location>
        <begin position="192"/>
        <end position="279"/>
    </location>
</feature>
<dbReference type="Gene3D" id="2.30.42.10">
    <property type="match status" value="10"/>
</dbReference>
<dbReference type="CDD" id="cd06668">
    <property type="entry name" value="PDZ4_MUPP1-like"/>
    <property type="match status" value="1"/>
</dbReference>
<feature type="compositionally biased region" description="Basic and acidic residues" evidence="5">
    <location>
        <begin position="1738"/>
        <end position="1759"/>
    </location>
</feature>
<dbReference type="InterPro" id="IPR036034">
    <property type="entry name" value="PDZ_sf"/>
</dbReference>
<evidence type="ECO:0000313" key="9">
    <source>
        <dbReference type="RefSeq" id="XP_014472854.1"/>
    </source>
</evidence>
<feature type="compositionally biased region" description="Basic residues" evidence="5">
    <location>
        <begin position="1140"/>
        <end position="1149"/>
    </location>
</feature>
<dbReference type="Gene3D" id="1.10.287.650">
    <property type="entry name" value="L27 domain"/>
    <property type="match status" value="1"/>
</dbReference>
<feature type="domain" description="L27" evidence="7">
    <location>
        <begin position="22"/>
        <end position="86"/>
    </location>
</feature>
<dbReference type="KEGG" id="dqu:106743484"/>
<feature type="compositionally biased region" description="Acidic residues" evidence="5">
    <location>
        <begin position="1115"/>
        <end position="1124"/>
    </location>
</feature>
<evidence type="ECO:0000259" key="6">
    <source>
        <dbReference type="PROSITE" id="PS50106"/>
    </source>
</evidence>
<feature type="compositionally biased region" description="Low complexity" evidence="5">
    <location>
        <begin position="1996"/>
        <end position="2009"/>
    </location>
</feature>
<feature type="compositionally biased region" description="Basic and acidic residues" evidence="5">
    <location>
        <begin position="2555"/>
        <end position="2567"/>
    </location>
</feature>
<dbReference type="SMART" id="SM00569">
    <property type="entry name" value="L27"/>
    <property type="match status" value="1"/>
</dbReference>
<feature type="region of interest" description="Disordered" evidence="5">
    <location>
        <begin position="2148"/>
        <end position="2302"/>
    </location>
</feature>
<feature type="compositionally biased region" description="Polar residues" evidence="5">
    <location>
        <begin position="2170"/>
        <end position="2180"/>
    </location>
</feature>
<comment type="subcellular location">
    <subcellularLocation>
        <location evidence="1">Membrane</location>
    </subcellularLocation>
</comment>
<protein>
    <submittedName>
        <fullName evidence="9">InaD-like protein isoform X1</fullName>
    </submittedName>
</protein>
<keyword evidence="4" id="KW-0472">Membrane</keyword>
<feature type="region of interest" description="Disordered" evidence="5">
    <location>
        <begin position="313"/>
        <end position="387"/>
    </location>
</feature>
<dbReference type="Proteomes" id="UP000515204">
    <property type="component" value="Unplaced"/>
</dbReference>
<feature type="compositionally biased region" description="Basic and acidic residues" evidence="5">
    <location>
        <begin position="1836"/>
        <end position="1853"/>
    </location>
</feature>
<feature type="compositionally biased region" description="Polar residues" evidence="5">
    <location>
        <begin position="1455"/>
        <end position="1464"/>
    </location>
</feature>
<dbReference type="CDD" id="cd06791">
    <property type="entry name" value="PDZ3_MUPP1-like"/>
    <property type="match status" value="1"/>
</dbReference>
<feature type="compositionally biased region" description="Basic and acidic residues" evidence="5">
    <location>
        <begin position="1769"/>
        <end position="1780"/>
    </location>
</feature>
<dbReference type="FunFam" id="2.30.42.10:FF:000070">
    <property type="entry name" value="Multiple PDZ domain protein"/>
    <property type="match status" value="1"/>
</dbReference>
<evidence type="ECO:0000256" key="1">
    <source>
        <dbReference type="ARBA" id="ARBA00004370"/>
    </source>
</evidence>
<dbReference type="GO" id="GO:0016020">
    <property type="term" value="C:membrane"/>
    <property type="evidence" value="ECO:0007669"/>
    <property type="project" value="UniProtKB-SubCell"/>
</dbReference>
<evidence type="ECO:0000259" key="7">
    <source>
        <dbReference type="PROSITE" id="PS51022"/>
    </source>
</evidence>
<feature type="compositionally biased region" description="Basic and acidic residues" evidence="5">
    <location>
        <begin position="1423"/>
        <end position="1437"/>
    </location>
</feature>
<dbReference type="SMART" id="SM00228">
    <property type="entry name" value="PDZ"/>
    <property type="match status" value="10"/>
</dbReference>
<feature type="compositionally biased region" description="Basic and acidic residues" evidence="5">
    <location>
        <begin position="1676"/>
        <end position="1724"/>
    </location>
</feature>
<feature type="domain" description="PDZ" evidence="6">
    <location>
        <begin position="402"/>
        <end position="482"/>
    </location>
</feature>
<dbReference type="CDD" id="cd06669">
    <property type="entry name" value="PDZ5_MUPP1-like"/>
    <property type="match status" value="1"/>
</dbReference>
<dbReference type="InterPro" id="IPR001478">
    <property type="entry name" value="PDZ"/>
</dbReference>
<feature type="domain" description="PDZ" evidence="6">
    <location>
        <begin position="2620"/>
        <end position="2704"/>
    </location>
</feature>
<dbReference type="RefSeq" id="XP_014472854.1">
    <property type="nucleotide sequence ID" value="XM_014617368.1"/>
</dbReference>
<feature type="compositionally biased region" description="Polar residues" evidence="5">
    <location>
        <begin position="1900"/>
        <end position="1910"/>
    </location>
</feature>
<dbReference type="CDD" id="cd06667">
    <property type="entry name" value="PDZ2_MUPP1-like"/>
    <property type="match status" value="1"/>
</dbReference>
<feature type="domain" description="PDZ" evidence="6">
    <location>
        <begin position="2352"/>
        <end position="2421"/>
    </location>
</feature>
<feature type="compositionally biased region" description="Basic and acidic residues" evidence="5">
    <location>
        <begin position="1316"/>
        <end position="1340"/>
    </location>
</feature>
<feature type="region of interest" description="Disordered" evidence="5">
    <location>
        <begin position="705"/>
        <end position="742"/>
    </location>
</feature>
<evidence type="ECO:0000256" key="4">
    <source>
        <dbReference type="ARBA" id="ARBA00023136"/>
    </source>
</evidence>
<feature type="region of interest" description="Disordered" evidence="5">
    <location>
        <begin position="1354"/>
        <end position="1493"/>
    </location>
</feature>
<feature type="compositionally biased region" description="Basic and acidic residues" evidence="5">
    <location>
        <begin position="2216"/>
        <end position="2227"/>
    </location>
</feature>
<feature type="compositionally biased region" description="Low complexity" evidence="5">
    <location>
        <begin position="292"/>
        <end position="301"/>
    </location>
</feature>
<feature type="compositionally biased region" description="Low complexity" evidence="5">
    <location>
        <begin position="1099"/>
        <end position="1109"/>
    </location>
</feature>
<keyword evidence="8" id="KW-1185">Reference proteome</keyword>
<feature type="compositionally biased region" description="Basic and acidic residues" evidence="5">
    <location>
        <begin position="1262"/>
        <end position="1274"/>
    </location>
</feature>
<dbReference type="CDD" id="cd06672">
    <property type="entry name" value="PDZ8_MUPP1-PDZ7_PATJ-PDZ2_INAD-like"/>
    <property type="match status" value="1"/>
</dbReference>
<gene>
    <name evidence="9" type="primary">LOC106743484</name>
</gene>
<name>A0A6P3X4N1_DINQU</name>
<feature type="domain" description="PDZ" evidence="6">
    <location>
        <begin position="799"/>
        <end position="889"/>
    </location>
</feature>
<feature type="compositionally biased region" description="Basic and acidic residues" evidence="5">
    <location>
        <begin position="1479"/>
        <end position="1493"/>
    </location>
</feature>
<feature type="compositionally biased region" description="Basic and acidic residues" evidence="5">
    <location>
        <begin position="1636"/>
        <end position="1645"/>
    </location>
</feature>
<dbReference type="SUPFAM" id="SSF50156">
    <property type="entry name" value="PDZ domain-like"/>
    <property type="match status" value="10"/>
</dbReference>
<feature type="domain" description="PDZ" evidence="6">
    <location>
        <begin position="2468"/>
        <end position="2551"/>
    </location>
</feature>
<feature type="compositionally biased region" description="Basic and acidic residues" evidence="5">
    <location>
        <begin position="2255"/>
        <end position="2268"/>
    </location>
</feature>
<keyword evidence="2" id="KW-0597">Phosphoprotein</keyword>
<dbReference type="OrthoDB" id="6022242at2759"/>
<feature type="region of interest" description="Disordered" evidence="5">
    <location>
        <begin position="1836"/>
        <end position="2012"/>
    </location>
</feature>
<dbReference type="PANTHER" id="PTHR19964">
    <property type="entry name" value="MULTIPLE PDZ DOMAIN PROTEIN"/>
    <property type="match status" value="1"/>
</dbReference>
<dbReference type="InterPro" id="IPR051342">
    <property type="entry name" value="PDZ_scaffold"/>
</dbReference>
<feature type="compositionally biased region" description="Pro residues" evidence="5">
    <location>
        <begin position="356"/>
        <end position="366"/>
    </location>
</feature>
<feature type="region of interest" description="Disordered" evidence="5">
    <location>
        <begin position="1099"/>
        <end position="1152"/>
    </location>
</feature>
<reference evidence="9" key="1">
    <citation type="submission" date="2025-08" db="UniProtKB">
        <authorList>
            <consortium name="RefSeq"/>
        </authorList>
    </citation>
    <scope>IDENTIFICATION</scope>
</reference>
<dbReference type="PROSITE" id="PS51022">
    <property type="entry name" value="L27"/>
    <property type="match status" value="1"/>
</dbReference>
<dbReference type="GeneID" id="106743484"/>
<accession>A0A6P3X4N1</accession>
<dbReference type="GO" id="GO:0030054">
    <property type="term" value="C:cell junction"/>
    <property type="evidence" value="ECO:0007669"/>
    <property type="project" value="UniProtKB-ARBA"/>
</dbReference>
<feature type="compositionally biased region" description="Polar residues" evidence="5">
    <location>
        <begin position="1854"/>
        <end position="1874"/>
    </location>
</feature>
<organism evidence="8 9">
    <name type="scientific">Dinoponera quadriceps</name>
    <name type="common">South American ant</name>
    <dbReference type="NCBI Taxonomy" id="609295"/>
    <lineage>
        <taxon>Eukaryota</taxon>
        <taxon>Metazoa</taxon>
        <taxon>Ecdysozoa</taxon>
        <taxon>Arthropoda</taxon>
        <taxon>Hexapoda</taxon>
        <taxon>Insecta</taxon>
        <taxon>Pterygota</taxon>
        <taxon>Neoptera</taxon>
        <taxon>Endopterygota</taxon>
        <taxon>Hymenoptera</taxon>
        <taxon>Apocrita</taxon>
        <taxon>Aculeata</taxon>
        <taxon>Formicoidea</taxon>
        <taxon>Formicidae</taxon>
        <taxon>Ponerinae</taxon>
        <taxon>Ponerini</taxon>
        <taxon>Dinoponera</taxon>
    </lineage>
</organism>
<feature type="region of interest" description="Disordered" evidence="5">
    <location>
        <begin position="281"/>
        <end position="301"/>
    </location>
</feature>
<feature type="region of interest" description="Disordered" evidence="5">
    <location>
        <begin position="2554"/>
        <end position="2611"/>
    </location>
</feature>
<feature type="region of interest" description="Disordered" evidence="5">
    <location>
        <begin position="1635"/>
        <end position="1655"/>
    </location>
</feature>
<evidence type="ECO:0000313" key="8">
    <source>
        <dbReference type="Proteomes" id="UP000515204"/>
    </source>
</evidence>
<dbReference type="CDD" id="cd06671">
    <property type="entry name" value="PDZ7_MUPP1-PD6_PATJ-like"/>
    <property type="match status" value="1"/>
</dbReference>
<dbReference type="PROSITE" id="PS50106">
    <property type="entry name" value="PDZ"/>
    <property type="match status" value="10"/>
</dbReference>
<proteinExistence type="predicted"/>
<feature type="region of interest" description="Disordered" evidence="5">
    <location>
        <begin position="1212"/>
        <end position="1340"/>
    </location>
</feature>
<feature type="domain" description="PDZ" evidence="6">
    <location>
        <begin position="601"/>
        <end position="686"/>
    </location>
</feature>
<feature type="compositionally biased region" description="Basic and acidic residues" evidence="5">
    <location>
        <begin position="1946"/>
        <end position="1965"/>
    </location>
</feature>
<dbReference type="PANTHER" id="PTHR19964:SF92">
    <property type="entry name" value="PATJ HOMOLOG"/>
    <property type="match status" value="1"/>
</dbReference>
<feature type="compositionally biased region" description="Basic and acidic residues" evidence="5">
    <location>
        <begin position="1295"/>
        <end position="1306"/>
    </location>
</feature>
<dbReference type="CDD" id="cd06689">
    <property type="entry name" value="PDZ1_MUPP1-like"/>
    <property type="match status" value="1"/>
</dbReference>
<evidence type="ECO:0000256" key="3">
    <source>
        <dbReference type="ARBA" id="ARBA00022737"/>
    </source>
</evidence>
<feature type="compositionally biased region" description="Low complexity" evidence="5">
    <location>
        <begin position="326"/>
        <end position="355"/>
    </location>
</feature>
<dbReference type="CDD" id="cd23064">
    <property type="entry name" value="PDZ3_INAD-like"/>
    <property type="match status" value="1"/>
</dbReference>
<feature type="compositionally biased region" description="Low complexity" evidence="5">
    <location>
        <begin position="1394"/>
        <end position="1405"/>
    </location>
</feature>
<dbReference type="Pfam" id="PF00595">
    <property type="entry name" value="PDZ"/>
    <property type="match status" value="10"/>
</dbReference>
<dbReference type="FunFam" id="2.30.42.10:FF:000125">
    <property type="entry name" value="PATJ, crumbs cell polarity complex component"/>
    <property type="match status" value="1"/>
</dbReference>
<dbReference type="InterPro" id="IPR004172">
    <property type="entry name" value="L27_dom"/>
</dbReference>
<feature type="region of interest" description="Disordered" evidence="5">
    <location>
        <begin position="1669"/>
        <end position="1780"/>
    </location>
</feature>
<sequence length="2798" mass="303938">MCEVFVYTRVSSGSSKETTMPLSADISTALHLLEHVQERVEDCDDPKLQMHTSQDIKSLISLLEDPVLRSIITIQDSLIELNTQLAHHPSILPGDFDINISGQLELSVPSTPVQPLAPNLYQDLYQDSSELEDQRVPVAPLLHSSSEDTSAQVTSPSLVSEVIGMPPITTPTYAKEFKKVIEAAARGRQIFTVQLYKPEGTSLGFSVVGLRSKDKGELGIFLQEIQPNGIAGCDGRLVEGDQILAIDGQPLDSNISHEQAISILQKARGLVELVVARSTQDVGSSLPTDELSGGSSSTAAAGAASSIVGGGAAAGNNQTSSDKDQSVSASSVVTPAPTPKSSQPASTTSAATPTPTHTPTPTPTSTPIPGGLVIERSPSAVSDASKSGSDMVLNTEWAQVEVINLINDGSGLGFGIIGGRSTGVVVKTILPGGVADRDNRLQSGDHILQIGDVNLRGMGSEQVAAVLRQSGTHVRLVVARPVEPTSPDFQALGSHAPIVPTKILGDPEELERHLAHCVSDSYNARHAPGDSSYDGYMYSQESDIEMHARPGLIMDVVRNPMPIGTMPVIPAVPLPVQLQDLPVLTMEPLDINSLPEMERFTVELTKDIYGLGITIAGYVCEKEELSGIFVKSISEGSAADLSNKIQINDRIVEVDGHSLQGYTNHEAVEVLRRTGQTVALCLERYLRGPKFEQLQQAIAASELRLPQPSSPSITSLPSFPMSADGETTTEIEPEGESHTTVDSAVLQEGERIRTSDEQDDASNVEALLSDPSSELTPQIRAAIKSKWQKIVGPDTEIVVAQLKKFAEGSGLGISLEGTVDVENGQEVRPHHYIRSILPEGPVGQNGTLRSGDELLEVNGYRLLGINHMEVVSVLKELPIHVRMVCGRNIASQDPLCPIDTAQHQAAFQTRSILGGSLQNLLPTMDRLVKAKSDGSLASTTTTATVTDASLNKMKSRSLEPLTGLAMWSSEPQIIELVKGERGLGFSILDYQDPMNPNETVIVIRSLVPGGVAQVDGQLIPGDRLLFVNDIALENATLDQAVQALKGAPKGTVRIGVAKPLPIPDSIVQRATPIRKIKRSRSFPNESETTDRVAELEELLSSRSGLTESSTNKPEIDEDEEDEDNWKDASPVTPICSPVRRPPRLHHRDKRSPTRYIDVDNDVEIIHEFYPTTSKTMHEETSIVSYGGTIIVETTRIPRHSKDVTARIEKVAPKVKLKKQPPVGEPSTSAQEASKVTERERGKSLKRLGSLESEGGRTSTSKETLEKSDTSSEKGAKKKVFAGREDGKKRSRKSDKRAVDRRAEPARRKVGSLEDEDSKRKDHDETYRRSREERKSLKEQECIERVTEFLTRHSIPIYPDSGGLEAAEFPEMPPEVVEEQRVKRPSAISEDGEAEYAATTTTTPETSVAPTKRRESLKSVPEAEEVKDSMAPARDAKRDVRKQRRTLERAPAALSDVQQLESTAVQEPVKRPSSLRKRRDSFSRESSKESLLEEKKGVRIQEDVQEIFFEDTSEQVTELLPEVQLVTARIITAEEATAIRFEEAATRIEIHSPPEVAVVSETFRPKILTRAPSPEIADVSSLQLPALAKSTSESTLAEDKPTAGENKKVSVRNLKPEILLDLSKVSDNGELVDDAVEGGKDKERRLSRTGSEGSKRLAKLQVQERFPFKIGSIAQPDRPELTILHEPEKADGDPASKIATSKDAREDVPSGEARRDSRPSIRAKDLAIPPRLGNVVDRVSPEEAPREDEGAGEDSRRARDYGPSQQKRSPLLEEVARRQEEDSLICKEHSLEYQSQTLESQSDHLFHEVITSSLEDLLKSAPDSWSREIYEESLEGVEHSFKETQYSPKEKRDVQTQTVQESKSTQCSPDQSVSSPCEEPPRVSPFHVGQKYLQSPRREVQTQTQGENKSVQCCLDDLGSLDGPWRNTGSPARSEQESKSIQCVPEDIAKSPDKSREDRSPRREVEVQTYQESKAIQCSDDELLDQVSTGRRSTHQSRPASSPSSGSSSPRKFPTVVFVEGAGDMTVTHREHDGDVTWSKHWGPERLVEIYREPKTSLGLSIVGGKVRRKVDLHNGGASKSQNISGIFIKNVLPNSPAGRTGGLKIGDRIIEVDGVDLRQSTHERAVEVIQAAGNPVRLLVQSLVHLSPEHGGGAAQEEKDDGKGSRKSHTSASSVGTPTASFRHKPPPVSPARSVTPEVIQPGLEDGDAQGVTRGVDFHRQSSRKSDGSAPGSRRSSMKKSIRKTAPAPPVNPDVLREVSEEREDHAVSAEPPAKSTKYSSDESSDEDEEDTRMLEGNVYTKSGVEISRKSAGNVKRTKAEVDADPETEDQFGYTAMKVQKKYQNLGNRVLMITLEKDRRGLGISLAGHKDRNRMAVFVCGLNPKGAAHKNGGLHIGDEILEVNGCVLQGRCHLNASAIIKGMVGTCFKIIVYRRLKALDDIAVKPIVQFPPTLDDADQFSQYKGVRNLPVKKGQYGLGIMIIEGKHAEVGQGIFVSDIQEGSAAEQAGLQVGDMILAVNMDSLSGCTYDEATSLLKKAEGIVTLTVCNPNQSKVEQKDKASSLQKDKAKHGGAIAPAPTVVTEKTPQKSAPTTAAKEPDKPAAPQDPKDCKITVGSEVTIEFQKEKDKGIGLTIAGGSDTPMNGVFILEVSPDGAAGKDGRLQAGDQILNVCNESFKEIEHEKAHVALLKASLSGTITMTVLRYEKPADEIEVELQKKPGKGAGFCMRGFVSGKGAYVWDLLPAGSASESGKICKGDRILAICGQDVREAPVDDIAVYMKTSNPLQLKLARYKSAKQ</sequence>
<feature type="domain" description="PDZ" evidence="6">
    <location>
        <begin position="2046"/>
        <end position="2144"/>
    </location>
</feature>
<feature type="domain" description="PDZ" evidence="6">
    <location>
        <begin position="2713"/>
        <end position="2783"/>
    </location>
</feature>
<keyword evidence="3" id="KW-0677">Repeat</keyword>
<feature type="domain" description="PDZ" evidence="6">
    <location>
        <begin position="973"/>
        <end position="1049"/>
    </location>
</feature>